<dbReference type="GO" id="GO:0003677">
    <property type="term" value="F:DNA binding"/>
    <property type="evidence" value="ECO:0007669"/>
    <property type="project" value="UniProtKB-KW"/>
</dbReference>
<dbReference type="PROSITE" id="PS50949">
    <property type="entry name" value="HTH_GNTR"/>
    <property type="match status" value="1"/>
</dbReference>
<dbReference type="GO" id="GO:0003700">
    <property type="term" value="F:DNA-binding transcription factor activity"/>
    <property type="evidence" value="ECO:0007669"/>
    <property type="project" value="InterPro"/>
</dbReference>
<keyword evidence="6" id="KW-1185">Reference proteome</keyword>
<comment type="caution">
    <text evidence="5">The sequence shown here is derived from an EMBL/GenBank/DDBJ whole genome shotgun (WGS) entry which is preliminary data.</text>
</comment>
<reference evidence="5 6" key="1">
    <citation type="submission" date="2018-03" db="EMBL/GenBank/DDBJ databases">
        <title>Genome assembly of novel Miniimonas species PCH200.</title>
        <authorList>
            <person name="Thakur V."/>
            <person name="Kumar V."/>
            <person name="Singh D."/>
        </authorList>
    </citation>
    <scope>NUCLEOTIDE SEQUENCE [LARGE SCALE GENOMIC DNA]</scope>
    <source>
        <strain evidence="5 6">PCH200</strain>
    </source>
</reference>
<dbReference type="SUPFAM" id="SSF46785">
    <property type="entry name" value="Winged helix' DNA-binding domain"/>
    <property type="match status" value="1"/>
</dbReference>
<dbReference type="OrthoDB" id="4307011at2"/>
<keyword evidence="3" id="KW-0804">Transcription</keyword>
<evidence type="ECO:0000313" key="6">
    <source>
        <dbReference type="Proteomes" id="UP000245166"/>
    </source>
</evidence>
<dbReference type="InterPro" id="IPR000524">
    <property type="entry name" value="Tscrpt_reg_HTH_GntR"/>
</dbReference>
<dbReference type="PANTHER" id="PTHR38445:SF9">
    <property type="entry name" value="HTH-TYPE TRANSCRIPTIONAL REPRESSOR YTRA"/>
    <property type="match status" value="1"/>
</dbReference>
<dbReference type="Gene3D" id="1.10.10.10">
    <property type="entry name" value="Winged helix-like DNA-binding domain superfamily/Winged helix DNA-binding domain"/>
    <property type="match status" value="1"/>
</dbReference>
<feature type="domain" description="HTH gntR-type" evidence="4">
    <location>
        <begin position="13"/>
        <end position="81"/>
    </location>
</feature>
<sequence length="121" mass="12708">MTASIRLDPGSAVAPYEQIRSQYAAAIDVGALTPGTRLPTVRRLAEDLGLAVNTVARAYRELEAEGLVETRGRAGTVVASPSTDAARAEIAAHAATYLAHARRLGVTLDEAVTALREATRP</sequence>
<name>A0A2U1ZTW9_9MICO</name>
<dbReference type="SMART" id="SM00345">
    <property type="entry name" value="HTH_GNTR"/>
    <property type="match status" value="1"/>
</dbReference>
<evidence type="ECO:0000256" key="2">
    <source>
        <dbReference type="ARBA" id="ARBA00023125"/>
    </source>
</evidence>
<keyword evidence="1" id="KW-0805">Transcription regulation</keyword>
<accession>A0A2U1ZTW9</accession>
<evidence type="ECO:0000256" key="1">
    <source>
        <dbReference type="ARBA" id="ARBA00023015"/>
    </source>
</evidence>
<keyword evidence="2" id="KW-0238">DNA-binding</keyword>
<gene>
    <name evidence="5" type="ORF">C8046_06965</name>
</gene>
<dbReference type="InterPro" id="IPR036390">
    <property type="entry name" value="WH_DNA-bd_sf"/>
</dbReference>
<dbReference type="InterPro" id="IPR036388">
    <property type="entry name" value="WH-like_DNA-bd_sf"/>
</dbReference>
<dbReference type="RefSeq" id="WP_109228807.1">
    <property type="nucleotide sequence ID" value="NZ_PYHR01000002.1"/>
</dbReference>
<evidence type="ECO:0000259" key="4">
    <source>
        <dbReference type="PROSITE" id="PS50949"/>
    </source>
</evidence>
<evidence type="ECO:0000256" key="3">
    <source>
        <dbReference type="ARBA" id="ARBA00023163"/>
    </source>
</evidence>
<dbReference type="CDD" id="cd07377">
    <property type="entry name" value="WHTH_GntR"/>
    <property type="match status" value="1"/>
</dbReference>
<dbReference type="PANTHER" id="PTHR38445">
    <property type="entry name" value="HTH-TYPE TRANSCRIPTIONAL REPRESSOR YTRA"/>
    <property type="match status" value="1"/>
</dbReference>
<dbReference type="Pfam" id="PF00392">
    <property type="entry name" value="GntR"/>
    <property type="match status" value="1"/>
</dbReference>
<dbReference type="EMBL" id="PYHR01000002">
    <property type="protein sequence ID" value="PWD50425.1"/>
    <property type="molecule type" value="Genomic_DNA"/>
</dbReference>
<organism evidence="5 6">
    <name type="scientific">Serinibacter arcticus</name>
    <dbReference type="NCBI Taxonomy" id="1655435"/>
    <lineage>
        <taxon>Bacteria</taxon>
        <taxon>Bacillati</taxon>
        <taxon>Actinomycetota</taxon>
        <taxon>Actinomycetes</taxon>
        <taxon>Micrococcales</taxon>
        <taxon>Beutenbergiaceae</taxon>
        <taxon>Serinibacter</taxon>
    </lineage>
</organism>
<proteinExistence type="predicted"/>
<dbReference type="AlphaFoldDB" id="A0A2U1ZTW9"/>
<dbReference type="Proteomes" id="UP000245166">
    <property type="component" value="Unassembled WGS sequence"/>
</dbReference>
<protein>
    <submittedName>
        <fullName evidence="5">GntR family transcriptional regulator</fullName>
    </submittedName>
</protein>
<evidence type="ECO:0000313" key="5">
    <source>
        <dbReference type="EMBL" id="PWD50425.1"/>
    </source>
</evidence>